<gene>
    <name evidence="1" type="ORF">HOLleu_06333</name>
</gene>
<dbReference type="Proteomes" id="UP001152320">
    <property type="component" value="Chromosome 2"/>
</dbReference>
<sequence>MAAPWSSRNPVMALSKHNTEAYTNAMTHLNLALGVFRNLKIGKFSTTRGRYAIIESHAMTSALPKWQFTTGMTLLVTLTSQKDEAFCQQLKLSIPPLSKYIRSYSKCLLGDCLGQCYL</sequence>
<dbReference type="AlphaFoldDB" id="A0A9Q1HF33"/>
<accession>A0A9Q1HF33</accession>
<protein>
    <submittedName>
        <fullName evidence="1">Uncharacterized protein</fullName>
    </submittedName>
</protein>
<keyword evidence="2" id="KW-1185">Reference proteome</keyword>
<reference evidence="1" key="1">
    <citation type="submission" date="2021-10" db="EMBL/GenBank/DDBJ databases">
        <title>Tropical sea cucumber genome reveals ecological adaptation and Cuvierian tubules defense mechanism.</title>
        <authorList>
            <person name="Chen T."/>
        </authorList>
    </citation>
    <scope>NUCLEOTIDE SEQUENCE</scope>
    <source>
        <strain evidence="1">Nanhai2018</strain>
        <tissue evidence="1">Muscle</tissue>
    </source>
</reference>
<organism evidence="1 2">
    <name type="scientific">Holothuria leucospilota</name>
    <name type="common">Black long sea cucumber</name>
    <name type="synonym">Mertensiothuria leucospilota</name>
    <dbReference type="NCBI Taxonomy" id="206669"/>
    <lineage>
        <taxon>Eukaryota</taxon>
        <taxon>Metazoa</taxon>
        <taxon>Echinodermata</taxon>
        <taxon>Eleutherozoa</taxon>
        <taxon>Echinozoa</taxon>
        <taxon>Holothuroidea</taxon>
        <taxon>Aspidochirotacea</taxon>
        <taxon>Aspidochirotida</taxon>
        <taxon>Holothuriidae</taxon>
        <taxon>Holothuria</taxon>
    </lineage>
</organism>
<name>A0A9Q1HF33_HOLLE</name>
<evidence type="ECO:0000313" key="2">
    <source>
        <dbReference type="Proteomes" id="UP001152320"/>
    </source>
</evidence>
<proteinExistence type="predicted"/>
<comment type="caution">
    <text evidence="1">The sequence shown here is derived from an EMBL/GenBank/DDBJ whole genome shotgun (WGS) entry which is preliminary data.</text>
</comment>
<dbReference type="EMBL" id="JAIZAY010000002">
    <property type="protein sequence ID" value="KAJ8047352.1"/>
    <property type="molecule type" value="Genomic_DNA"/>
</dbReference>
<evidence type="ECO:0000313" key="1">
    <source>
        <dbReference type="EMBL" id="KAJ8047352.1"/>
    </source>
</evidence>